<dbReference type="EMBL" id="JACHKF010000001">
    <property type="protein sequence ID" value="MBB6571513.1"/>
    <property type="molecule type" value="Genomic_DNA"/>
</dbReference>
<evidence type="ECO:0000256" key="1">
    <source>
        <dbReference type="SAM" id="MobiDB-lite"/>
    </source>
</evidence>
<name>A0A7Y4P1D7_9ACTN</name>
<dbReference type="RefSeq" id="WP_171677417.1">
    <property type="nucleotide sequence ID" value="NZ_BAAAGT010000016.1"/>
</dbReference>
<feature type="compositionally biased region" description="Basic and acidic residues" evidence="1">
    <location>
        <begin position="246"/>
        <end position="258"/>
    </location>
</feature>
<gene>
    <name evidence="2" type="ORF">HNR71_007150</name>
    <name evidence="3" type="ORF">HPO96_28335</name>
</gene>
<proteinExistence type="predicted"/>
<keyword evidence="4" id="KW-1185">Reference proteome</keyword>
<dbReference type="Proteomes" id="UP000553957">
    <property type="component" value="Unassembled WGS sequence"/>
</dbReference>
<reference evidence="2 5" key="2">
    <citation type="submission" date="2020-08" db="EMBL/GenBank/DDBJ databases">
        <title>Sequencing the genomes of 1000 actinobacteria strains.</title>
        <authorList>
            <person name="Klenk H.-P."/>
        </authorList>
    </citation>
    <scope>NUCLEOTIDE SEQUENCE [LARGE SCALE GENOMIC DNA]</scope>
    <source>
        <strain evidence="2 5">DSM 15626</strain>
    </source>
</reference>
<comment type="caution">
    <text evidence="3">The sequence shown here is derived from an EMBL/GenBank/DDBJ whole genome shotgun (WGS) entry which is preliminary data.</text>
</comment>
<organism evidence="3 4">
    <name type="scientific">Kribbella sandramycini</name>
    <dbReference type="NCBI Taxonomy" id="60450"/>
    <lineage>
        <taxon>Bacteria</taxon>
        <taxon>Bacillati</taxon>
        <taxon>Actinomycetota</taxon>
        <taxon>Actinomycetes</taxon>
        <taxon>Propionibacteriales</taxon>
        <taxon>Kribbellaceae</taxon>
        <taxon>Kribbella</taxon>
    </lineage>
</organism>
<sequence>MNPLQTRMTYVGLRAIAPAGFVLAGGYALRAHGFGDRDSDDIDLFTDVLDPAPFATAVSDLVAACPADGLRADVVRQAPTFARLLVTAPDGATGKADLGVDHRGFPPVETGLGPVLAERDAVGSKAGALYSRLEPRDLLDLQAIRAGGRYPRETLLELADARESTPLDRPTFAGQLAALSRLPDTGFERYGAGPELIAVARETARSWAADRRPRAAQTPRLGPGPSLRPGPAGRRDHALLQGAQRSFDRSRPEPVDRP</sequence>
<evidence type="ECO:0000313" key="5">
    <source>
        <dbReference type="Proteomes" id="UP000553957"/>
    </source>
</evidence>
<evidence type="ECO:0000313" key="3">
    <source>
        <dbReference type="EMBL" id="NOL44162.1"/>
    </source>
</evidence>
<feature type="compositionally biased region" description="Low complexity" evidence="1">
    <location>
        <begin position="219"/>
        <end position="232"/>
    </location>
</feature>
<dbReference type="Proteomes" id="UP000534306">
    <property type="component" value="Unassembled WGS sequence"/>
</dbReference>
<feature type="region of interest" description="Disordered" evidence="1">
    <location>
        <begin position="207"/>
        <end position="258"/>
    </location>
</feature>
<dbReference type="InterPro" id="IPR014942">
    <property type="entry name" value="AbiEii"/>
</dbReference>
<protein>
    <recommendedName>
        <fullName evidence="6">Nucleotidyltransferase AbiEii toxin of type IV toxin-antitoxin system</fullName>
    </recommendedName>
</protein>
<dbReference type="AlphaFoldDB" id="A0A7Y4P1D7"/>
<reference evidence="3 4" key="1">
    <citation type="submission" date="2020-05" db="EMBL/GenBank/DDBJ databases">
        <title>Genome sequence of Kribbella sandramycini ATCC 39419.</title>
        <authorList>
            <person name="Maclea K.S."/>
            <person name="Fair J.L."/>
        </authorList>
    </citation>
    <scope>NUCLEOTIDE SEQUENCE [LARGE SCALE GENOMIC DNA]</scope>
    <source>
        <strain evidence="3 4">ATCC 39419</strain>
    </source>
</reference>
<evidence type="ECO:0008006" key="6">
    <source>
        <dbReference type="Google" id="ProtNLM"/>
    </source>
</evidence>
<dbReference type="EMBL" id="JABJRC010000008">
    <property type="protein sequence ID" value="NOL44162.1"/>
    <property type="molecule type" value="Genomic_DNA"/>
</dbReference>
<dbReference type="Pfam" id="PF08843">
    <property type="entry name" value="AbiEii"/>
    <property type="match status" value="1"/>
</dbReference>
<evidence type="ECO:0000313" key="2">
    <source>
        <dbReference type="EMBL" id="MBB6571513.1"/>
    </source>
</evidence>
<evidence type="ECO:0000313" key="4">
    <source>
        <dbReference type="Proteomes" id="UP000534306"/>
    </source>
</evidence>
<accession>A0A7Y4P1D7</accession>